<keyword evidence="5" id="KW-0234">DNA repair</keyword>
<keyword evidence="8" id="KW-1185">Reference proteome</keyword>
<dbReference type="NCBIfam" id="NF003168">
    <property type="entry name" value="PRK04155.1"/>
    <property type="match status" value="1"/>
</dbReference>
<dbReference type="GO" id="GO:0019172">
    <property type="term" value="F:glyoxalase III activity"/>
    <property type="evidence" value="ECO:0007669"/>
    <property type="project" value="TreeGrafter"/>
</dbReference>
<gene>
    <name evidence="7" type="ORF">KVA01_23120</name>
</gene>
<dbReference type="STRING" id="1272.GCA_900014985_02054"/>
<dbReference type="GO" id="GO:0005737">
    <property type="term" value="C:cytoplasm"/>
    <property type="evidence" value="ECO:0007669"/>
    <property type="project" value="TreeGrafter"/>
</dbReference>
<keyword evidence="3" id="KW-0378">Hydrolase</keyword>
<dbReference type="PANTHER" id="PTHR48094:SF20">
    <property type="entry name" value="PROTEIN_NUCLEIC ACID DEGLYCASE 1"/>
    <property type="match status" value="1"/>
</dbReference>
<dbReference type="GO" id="GO:0036524">
    <property type="term" value="F:protein deglycase activity"/>
    <property type="evidence" value="ECO:0007669"/>
    <property type="project" value="InterPro"/>
</dbReference>
<keyword evidence="2" id="KW-0227">DNA damage</keyword>
<keyword evidence="1" id="KW-0963">Cytoplasm</keyword>
<reference evidence="7 8" key="1">
    <citation type="submission" date="2019-06" db="EMBL/GenBank/DDBJ databases">
        <title>Whole genome shotgun sequence of Kocuria varians NBRC 15358.</title>
        <authorList>
            <person name="Hosoyama A."/>
            <person name="Uohara A."/>
            <person name="Ohji S."/>
            <person name="Ichikawa N."/>
        </authorList>
    </citation>
    <scope>NUCLEOTIDE SEQUENCE [LARGE SCALE GENOMIC DNA]</scope>
    <source>
        <strain evidence="7 8">NBRC 15358</strain>
    </source>
</reference>
<evidence type="ECO:0000256" key="2">
    <source>
        <dbReference type="ARBA" id="ARBA00022763"/>
    </source>
</evidence>
<proteinExistence type="predicted"/>
<dbReference type="EMBL" id="BJNW01000025">
    <property type="protein sequence ID" value="GED00158.1"/>
    <property type="molecule type" value="Genomic_DNA"/>
</dbReference>
<evidence type="ECO:0000259" key="6">
    <source>
        <dbReference type="Pfam" id="PF01965"/>
    </source>
</evidence>
<accession>A0A4Y4DA47</accession>
<keyword evidence="4" id="KW-0346">Stress response</keyword>
<protein>
    <submittedName>
        <fullName evidence="7">Putative chaperone protein HchA</fullName>
    </submittedName>
</protein>
<feature type="domain" description="DJ-1/PfpI" evidence="6">
    <location>
        <begin position="72"/>
        <end position="199"/>
    </location>
</feature>
<dbReference type="GO" id="GO:0006281">
    <property type="term" value="P:DNA repair"/>
    <property type="evidence" value="ECO:0007669"/>
    <property type="project" value="UniProtKB-KW"/>
</dbReference>
<evidence type="ECO:0000313" key="8">
    <source>
        <dbReference type="Proteomes" id="UP000315730"/>
    </source>
</evidence>
<evidence type="ECO:0000256" key="5">
    <source>
        <dbReference type="ARBA" id="ARBA00023204"/>
    </source>
</evidence>
<dbReference type="InterPro" id="IPR050325">
    <property type="entry name" value="Prot/Nucl_acid_deglycase"/>
</dbReference>
<dbReference type="GO" id="GO:0019243">
    <property type="term" value="P:methylglyoxal catabolic process to D-lactate via S-lactoyl-glutathione"/>
    <property type="evidence" value="ECO:0007669"/>
    <property type="project" value="TreeGrafter"/>
</dbReference>
<dbReference type="InterPro" id="IPR017283">
    <property type="entry name" value="HchA"/>
</dbReference>
<comment type="caution">
    <text evidence="7">The sequence shown here is derived from an EMBL/GenBank/DDBJ whole genome shotgun (WGS) entry which is preliminary data.</text>
</comment>
<name>A0A4Y4DA47_KOCVA</name>
<evidence type="ECO:0000313" key="7">
    <source>
        <dbReference type="EMBL" id="GED00158.1"/>
    </source>
</evidence>
<dbReference type="InterPro" id="IPR029062">
    <property type="entry name" value="Class_I_gatase-like"/>
</dbReference>
<dbReference type="PANTHER" id="PTHR48094">
    <property type="entry name" value="PROTEIN/NUCLEIC ACID DEGLYCASE DJ-1-RELATED"/>
    <property type="match status" value="1"/>
</dbReference>
<organism evidence="7 8">
    <name type="scientific">Kocuria varians</name>
    <name type="common">Micrococcus varians</name>
    <dbReference type="NCBI Taxonomy" id="1272"/>
    <lineage>
        <taxon>Bacteria</taxon>
        <taxon>Bacillati</taxon>
        <taxon>Actinomycetota</taxon>
        <taxon>Actinomycetes</taxon>
        <taxon>Micrococcales</taxon>
        <taxon>Micrococcaceae</taxon>
        <taxon>Kocuria</taxon>
    </lineage>
</organism>
<dbReference type="Pfam" id="PF01965">
    <property type="entry name" value="DJ-1_PfpI"/>
    <property type="match status" value="1"/>
</dbReference>
<dbReference type="AlphaFoldDB" id="A0A4Y4DA47"/>
<dbReference type="PIRSF" id="PIRSF037798">
    <property type="entry name" value="Chaperone_HchA"/>
    <property type="match status" value="1"/>
</dbReference>
<dbReference type="OrthoDB" id="9792284at2"/>
<dbReference type="InterPro" id="IPR002818">
    <property type="entry name" value="DJ-1/PfpI"/>
</dbReference>
<evidence type="ECO:0000256" key="1">
    <source>
        <dbReference type="ARBA" id="ARBA00022490"/>
    </source>
</evidence>
<dbReference type="SUPFAM" id="SSF52317">
    <property type="entry name" value="Class I glutamine amidotransferase-like"/>
    <property type="match status" value="1"/>
</dbReference>
<evidence type="ECO:0000256" key="3">
    <source>
        <dbReference type="ARBA" id="ARBA00022801"/>
    </source>
</evidence>
<dbReference type="Gene3D" id="3.40.50.880">
    <property type="match status" value="1"/>
</dbReference>
<sequence>MASKEPVRDSAEHNAYFPSEYSLGQYVAPTTDFDGAKGVPTVSSGPRKILTVLTDERYLPLQDDIYFSTGNHPVETLLPLMHLRAAGYETDVATFSGNLAKFELWAMPEKDDAVQQAWEELRPQFERPQTLSEIADGLGEDSDYAAVFIPGGHGATINLADSPEVGRVLAWALENERPVITLCHGPAALLSAVGPDGKNLFAGYEVTVFPDALDSGPNIEIGYLPGRMTWLVADGLTKAGLTVLNDDMTGKVHKDRRLLTGDSPLASNALGRLAVETLTGSTYAD</sequence>
<evidence type="ECO:0000256" key="4">
    <source>
        <dbReference type="ARBA" id="ARBA00023016"/>
    </source>
</evidence>
<dbReference type="RefSeq" id="WP_068470313.1">
    <property type="nucleotide sequence ID" value="NZ_BJNW01000025.1"/>
</dbReference>
<dbReference type="Proteomes" id="UP000315730">
    <property type="component" value="Unassembled WGS sequence"/>
</dbReference>